<feature type="domain" description="DC1" evidence="3">
    <location>
        <begin position="126"/>
        <end position="174"/>
    </location>
</feature>
<proteinExistence type="predicted"/>
<reference evidence="4" key="1">
    <citation type="submission" date="2017-07" db="EMBL/GenBank/DDBJ databases">
        <title>Taro Niue Genome Assembly and Annotation.</title>
        <authorList>
            <person name="Atibalentja N."/>
            <person name="Keating K."/>
            <person name="Fields C.J."/>
        </authorList>
    </citation>
    <scope>NUCLEOTIDE SEQUENCE</scope>
    <source>
        <strain evidence="4">Niue_2</strain>
        <tissue evidence="4">Leaf</tissue>
    </source>
</reference>
<dbReference type="PANTHER" id="PTHR46288">
    <property type="entry name" value="PHORBOL-ESTER/DAG-TYPE DOMAIN-CONTAINING PROTEIN"/>
    <property type="match status" value="1"/>
</dbReference>
<dbReference type="SUPFAM" id="SSF57889">
    <property type="entry name" value="Cysteine-rich domain"/>
    <property type="match status" value="1"/>
</dbReference>
<feature type="compositionally biased region" description="Gly residues" evidence="2">
    <location>
        <begin position="310"/>
        <end position="320"/>
    </location>
</feature>
<dbReference type="PANTHER" id="PTHR46288:SF80">
    <property type="entry name" value="CYSTEINE_HISTIDINE-RICH C1 DOMAIN FAMILY PROTEIN"/>
    <property type="match status" value="1"/>
</dbReference>
<dbReference type="InterPro" id="IPR004146">
    <property type="entry name" value="DC1"/>
</dbReference>
<dbReference type="AlphaFoldDB" id="A0A843UW91"/>
<accession>A0A843UW91</accession>
<evidence type="ECO:0000259" key="3">
    <source>
        <dbReference type="Pfam" id="PF03107"/>
    </source>
</evidence>
<evidence type="ECO:0000256" key="1">
    <source>
        <dbReference type="ARBA" id="ARBA00022737"/>
    </source>
</evidence>
<gene>
    <name evidence="4" type="ORF">Taro_020434</name>
</gene>
<comment type="caution">
    <text evidence="4">The sequence shown here is derived from an EMBL/GenBank/DDBJ whole genome shotgun (WGS) entry which is preliminary data.</text>
</comment>
<name>A0A843UW91_COLES</name>
<dbReference type="InterPro" id="IPR046349">
    <property type="entry name" value="C1-like_sf"/>
</dbReference>
<keyword evidence="1" id="KW-0677">Repeat</keyword>
<evidence type="ECO:0000313" key="5">
    <source>
        <dbReference type="Proteomes" id="UP000652761"/>
    </source>
</evidence>
<dbReference type="OrthoDB" id="1906545at2759"/>
<dbReference type="Pfam" id="PF03107">
    <property type="entry name" value="C1_2"/>
    <property type="match status" value="3"/>
</dbReference>
<feature type="domain" description="DC1" evidence="3">
    <location>
        <begin position="73"/>
        <end position="116"/>
    </location>
</feature>
<feature type="region of interest" description="Disordered" evidence="2">
    <location>
        <begin position="284"/>
        <end position="320"/>
    </location>
</feature>
<feature type="domain" description="DC1" evidence="3">
    <location>
        <begin position="13"/>
        <end position="59"/>
    </location>
</feature>
<feature type="compositionally biased region" description="Gly residues" evidence="2">
    <location>
        <begin position="284"/>
        <end position="297"/>
    </location>
</feature>
<keyword evidence="5" id="KW-1185">Reference proteome</keyword>
<evidence type="ECO:0000313" key="4">
    <source>
        <dbReference type="EMBL" id="MQL87885.1"/>
    </source>
</evidence>
<sequence>MGRLEHEPVIQHFSHPHPLELSNFQQALAPSTCVGCRLRASGWTYACKACSYVLHITCAQMPQFINHPADPSHALALLAVPAYPEGFFNCDACGQKGVGFSYHCGTCSLDVHTLCASMPLSVTHQAHPPHPLALAFFPPYQNKGFSCDICGNTGTNHWLYRCAVCEFDVHLGCATAKPRQQAQQPQSYPTQQPRVGAPLVGVQGYAQQRPQFQQVPVVGMPAGVPWQVGNPGGVPAQAPMRTGSNNQAGSSLVGQAYQGFVQSAAQQAGQSLVQSIFGGGGGGGGGNGGGIGDGGQDGSSNPVIGVIGAVFGGGDSSNSS</sequence>
<dbReference type="EMBL" id="NMUH01001012">
    <property type="protein sequence ID" value="MQL87885.1"/>
    <property type="molecule type" value="Genomic_DNA"/>
</dbReference>
<protein>
    <recommendedName>
        <fullName evidence="3">DC1 domain-containing protein</fullName>
    </recommendedName>
</protein>
<evidence type="ECO:0000256" key="2">
    <source>
        <dbReference type="SAM" id="MobiDB-lite"/>
    </source>
</evidence>
<organism evidence="4 5">
    <name type="scientific">Colocasia esculenta</name>
    <name type="common">Wild taro</name>
    <name type="synonym">Arum esculentum</name>
    <dbReference type="NCBI Taxonomy" id="4460"/>
    <lineage>
        <taxon>Eukaryota</taxon>
        <taxon>Viridiplantae</taxon>
        <taxon>Streptophyta</taxon>
        <taxon>Embryophyta</taxon>
        <taxon>Tracheophyta</taxon>
        <taxon>Spermatophyta</taxon>
        <taxon>Magnoliopsida</taxon>
        <taxon>Liliopsida</taxon>
        <taxon>Araceae</taxon>
        <taxon>Aroideae</taxon>
        <taxon>Colocasieae</taxon>
        <taxon>Colocasia</taxon>
    </lineage>
</organism>
<dbReference type="Proteomes" id="UP000652761">
    <property type="component" value="Unassembled WGS sequence"/>
</dbReference>